<dbReference type="InterPro" id="IPR001374">
    <property type="entry name" value="R3H_dom"/>
</dbReference>
<reference evidence="3" key="1">
    <citation type="submission" date="2023-03" db="EMBL/GenBank/DDBJ databases">
        <title>Edaphobacter sp.</title>
        <authorList>
            <person name="Huber K.J."/>
            <person name="Papendorf J."/>
            <person name="Pilke C."/>
            <person name="Bunk B."/>
            <person name="Sproeer C."/>
            <person name="Pester M."/>
        </authorList>
    </citation>
    <scope>NUCLEOTIDE SEQUENCE</scope>
    <source>
        <strain evidence="3">DSM 109919</strain>
    </source>
</reference>
<dbReference type="PROSITE" id="PS51061">
    <property type="entry name" value="R3H"/>
    <property type="match status" value="1"/>
</dbReference>
<dbReference type="PANTHER" id="PTHR35800">
    <property type="entry name" value="PROTEIN JAG"/>
    <property type="match status" value="1"/>
</dbReference>
<accession>A0AAU7CYQ8</accession>
<dbReference type="InterPro" id="IPR036867">
    <property type="entry name" value="R3H_dom_sf"/>
</dbReference>
<evidence type="ECO:0000313" key="3">
    <source>
        <dbReference type="EMBL" id="XBH10134.1"/>
    </source>
</evidence>
<dbReference type="Pfam" id="PF01424">
    <property type="entry name" value="R3H"/>
    <property type="match status" value="1"/>
</dbReference>
<dbReference type="SUPFAM" id="SSF82708">
    <property type="entry name" value="R3H domain"/>
    <property type="match status" value="1"/>
</dbReference>
<sequence length="201" mass="22498">MTTNEPDPTQQNTEKIKEFLQTLLISSGLEVEFKILTRDGQVQTEARTSAQAPPQPSPEISVEFIGPDTPLLTARNGELLHAIEHLAAKLLRLEPDQHDRISFDAENFKALRNRELELIAQAGAERVRATHRPYAFPPMNSRERRLLHLALAAAGLPTASSSDGPRRFVVAYPEGEQPVEAPKAPSTHDRTRAIRNSFRRR</sequence>
<dbReference type="InterPro" id="IPR015946">
    <property type="entry name" value="KH_dom-like_a/b"/>
</dbReference>
<dbReference type="EMBL" id="CP121194">
    <property type="protein sequence ID" value="XBH10134.1"/>
    <property type="molecule type" value="Genomic_DNA"/>
</dbReference>
<organism evidence="3">
    <name type="scientific">Edaphobacter paludis</name>
    <dbReference type="NCBI Taxonomy" id="3035702"/>
    <lineage>
        <taxon>Bacteria</taxon>
        <taxon>Pseudomonadati</taxon>
        <taxon>Acidobacteriota</taxon>
        <taxon>Terriglobia</taxon>
        <taxon>Terriglobales</taxon>
        <taxon>Acidobacteriaceae</taxon>
        <taxon>Edaphobacter</taxon>
    </lineage>
</organism>
<evidence type="ECO:0000259" key="2">
    <source>
        <dbReference type="PROSITE" id="PS51061"/>
    </source>
</evidence>
<dbReference type="InterPro" id="IPR039247">
    <property type="entry name" value="KhpB"/>
</dbReference>
<name>A0AAU7CYQ8_9BACT</name>
<feature type="domain" description="R3H" evidence="2">
    <location>
        <begin position="110"/>
        <end position="175"/>
    </location>
</feature>
<dbReference type="GO" id="GO:0003723">
    <property type="term" value="F:RNA binding"/>
    <property type="evidence" value="ECO:0007669"/>
    <property type="project" value="InterPro"/>
</dbReference>
<evidence type="ECO:0000256" key="1">
    <source>
        <dbReference type="SAM" id="MobiDB-lite"/>
    </source>
</evidence>
<feature type="region of interest" description="Disordered" evidence="1">
    <location>
        <begin position="173"/>
        <end position="201"/>
    </location>
</feature>
<proteinExistence type="predicted"/>
<dbReference type="RefSeq" id="WP_348267639.1">
    <property type="nucleotide sequence ID" value="NZ_CP121194.1"/>
</dbReference>
<protein>
    <submittedName>
        <fullName evidence="3">R3H domain-containing nucleic acid-binding protein</fullName>
    </submittedName>
</protein>
<dbReference type="PANTHER" id="PTHR35800:SF1">
    <property type="entry name" value="RNA-BINDING PROTEIN KHPB"/>
    <property type="match status" value="1"/>
</dbReference>
<dbReference type="AlphaFoldDB" id="A0AAU7CYQ8"/>
<dbReference type="Gene3D" id="3.30.1370.50">
    <property type="entry name" value="R3H-like domain"/>
    <property type="match status" value="1"/>
</dbReference>
<dbReference type="Gene3D" id="3.30.300.20">
    <property type="match status" value="1"/>
</dbReference>
<gene>
    <name evidence="3" type="ORF">P4G45_16875</name>
</gene>
<dbReference type="KEGG" id="epl:P4G45_16875"/>
<dbReference type="SMART" id="SM00393">
    <property type="entry name" value="R3H"/>
    <property type="match status" value="1"/>
</dbReference>